<dbReference type="EMBL" id="JABFAA010000009">
    <property type="protein sequence ID" value="MBA0691916.1"/>
    <property type="molecule type" value="Genomic_DNA"/>
</dbReference>
<name>A0A7J8XX87_GOSAI</name>
<keyword evidence="2" id="KW-1185">Reference proteome</keyword>
<evidence type="ECO:0000313" key="1">
    <source>
        <dbReference type="EMBL" id="MBA0691916.1"/>
    </source>
</evidence>
<comment type="caution">
    <text evidence="1">The sequence shown here is derived from an EMBL/GenBank/DDBJ whole genome shotgun (WGS) entry which is preliminary data.</text>
</comment>
<gene>
    <name evidence="1" type="ORF">Goari_009517</name>
</gene>
<sequence>MNQGECGWLSVNNETKCVHRGSGKRTEWRIPPSGDCKRQYFTDCRHPKQILRDNNKVVDCIAKEARGEIEQLIIHVDPLKYVRSLLEDDIHRVMHTLIVEDQY</sequence>
<organism evidence="1 2">
    <name type="scientific">Gossypium aridum</name>
    <name type="common">American cotton</name>
    <name type="synonym">Erioxylum aridum</name>
    <dbReference type="NCBI Taxonomy" id="34290"/>
    <lineage>
        <taxon>Eukaryota</taxon>
        <taxon>Viridiplantae</taxon>
        <taxon>Streptophyta</taxon>
        <taxon>Embryophyta</taxon>
        <taxon>Tracheophyta</taxon>
        <taxon>Spermatophyta</taxon>
        <taxon>Magnoliopsida</taxon>
        <taxon>eudicotyledons</taxon>
        <taxon>Gunneridae</taxon>
        <taxon>Pentapetalae</taxon>
        <taxon>rosids</taxon>
        <taxon>malvids</taxon>
        <taxon>Malvales</taxon>
        <taxon>Malvaceae</taxon>
        <taxon>Malvoideae</taxon>
        <taxon>Gossypium</taxon>
    </lineage>
</organism>
<protein>
    <submittedName>
        <fullName evidence="1">Uncharacterized protein</fullName>
    </submittedName>
</protein>
<dbReference type="Proteomes" id="UP000593577">
    <property type="component" value="Unassembled WGS sequence"/>
</dbReference>
<proteinExistence type="predicted"/>
<evidence type="ECO:0000313" key="2">
    <source>
        <dbReference type="Proteomes" id="UP000593577"/>
    </source>
</evidence>
<reference evidence="1 2" key="1">
    <citation type="journal article" date="2019" name="Genome Biol. Evol.">
        <title>Insights into the evolution of the New World diploid cottons (Gossypium, subgenus Houzingenia) based on genome sequencing.</title>
        <authorList>
            <person name="Grover C.E."/>
            <person name="Arick M.A. 2nd"/>
            <person name="Thrash A."/>
            <person name="Conover J.L."/>
            <person name="Sanders W.S."/>
            <person name="Peterson D.G."/>
            <person name="Frelichowski J.E."/>
            <person name="Scheffler J.A."/>
            <person name="Scheffler B.E."/>
            <person name="Wendel J.F."/>
        </authorList>
    </citation>
    <scope>NUCLEOTIDE SEQUENCE [LARGE SCALE GENOMIC DNA]</scope>
    <source>
        <strain evidence="1">185</strain>
        <tissue evidence="1">Leaf</tissue>
    </source>
</reference>
<accession>A0A7J8XX87</accession>
<dbReference type="AlphaFoldDB" id="A0A7J8XX87"/>